<evidence type="ECO:0000256" key="5">
    <source>
        <dbReference type="ARBA" id="ARBA00013066"/>
    </source>
</evidence>
<dbReference type="GO" id="GO:0008781">
    <property type="term" value="F:N-acylneuraminate cytidylyltransferase activity"/>
    <property type="evidence" value="ECO:0007669"/>
    <property type="project" value="TreeGrafter"/>
</dbReference>
<dbReference type="PANTHER" id="PTHR21485:SF6">
    <property type="entry name" value="N-ACYLNEURAMINATE CYTIDYLYLTRANSFERASE-RELATED"/>
    <property type="match status" value="1"/>
</dbReference>
<keyword evidence="8 14" id="KW-0378">Hydrolase</keyword>
<feature type="binding site" evidence="12">
    <location>
        <position position="85"/>
    </location>
    <ligand>
        <name>substrate</name>
    </ligand>
</feature>
<feature type="binding site" evidence="12">
    <location>
        <position position="69"/>
    </location>
    <ligand>
        <name>substrate</name>
    </ligand>
</feature>
<keyword evidence="7 13" id="KW-0479">Metal-binding</keyword>
<evidence type="ECO:0000256" key="9">
    <source>
        <dbReference type="ARBA" id="ARBA00022842"/>
    </source>
</evidence>
<comment type="cofactor">
    <cofactor evidence="2 13">
        <name>Mg(2+)</name>
        <dbReference type="ChEBI" id="CHEBI:18420"/>
    </cofactor>
</comment>
<protein>
    <recommendedName>
        <fullName evidence="6">3-deoxy-D-manno-octulosonate 8-phosphate phosphatase KdsC</fullName>
        <ecNumber evidence="5">3.1.3.45</ecNumber>
    </recommendedName>
    <alternativeName>
        <fullName evidence="11">KDO 8-P phosphatase</fullName>
    </alternativeName>
</protein>
<keyword evidence="9 13" id="KW-0460">Magnesium</keyword>
<dbReference type="NCBIfam" id="TIGR01670">
    <property type="entry name" value="KdsC-phosphatas"/>
    <property type="match status" value="1"/>
</dbReference>
<dbReference type="InterPro" id="IPR006549">
    <property type="entry name" value="HAD-SF_hydro_IIIA"/>
</dbReference>
<dbReference type="InterPro" id="IPR023214">
    <property type="entry name" value="HAD_sf"/>
</dbReference>
<evidence type="ECO:0000256" key="3">
    <source>
        <dbReference type="ARBA" id="ARBA00005893"/>
    </source>
</evidence>
<dbReference type="GO" id="GO:0009103">
    <property type="term" value="P:lipopolysaccharide biosynthetic process"/>
    <property type="evidence" value="ECO:0007669"/>
    <property type="project" value="UniProtKB-KW"/>
</dbReference>
<dbReference type="GO" id="GO:0019143">
    <property type="term" value="F:3-deoxy-manno-octulosonate-8-phosphatase activity"/>
    <property type="evidence" value="ECO:0007669"/>
    <property type="project" value="UniProtKB-EC"/>
</dbReference>
<dbReference type="InterPro" id="IPR036412">
    <property type="entry name" value="HAD-like_sf"/>
</dbReference>
<dbReference type="PANTHER" id="PTHR21485">
    <property type="entry name" value="HAD SUPERFAMILY MEMBERS CMAS AND KDSC"/>
    <property type="match status" value="1"/>
</dbReference>
<evidence type="ECO:0000256" key="7">
    <source>
        <dbReference type="ARBA" id="ARBA00022723"/>
    </source>
</evidence>
<dbReference type="SFLD" id="SFLDG01136">
    <property type="entry name" value="C1.6:_Phosphoserine_Phosphatas"/>
    <property type="match status" value="1"/>
</dbReference>
<keyword evidence="10" id="KW-0448">Lipopolysaccharide biosynthesis</keyword>
<reference evidence="14 15" key="1">
    <citation type="submission" date="2020-08" db="EMBL/GenBank/DDBJ databases">
        <title>Bridging the membrane lipid divide: bacteria of the FCB group superphylum have the potential to synthesize archaeal ether lipids.</title>
        <authorList>
            <person name="Villanueva L."/>
            <person name="Von Meijenfeldt F.A.B."/>
            <person name="Westbye A.B."/>
            <person name="Yadav S."/>
            <person name="Hopmans E.C."/>
            <person name="Dutilh B.E."/>
            <person name="Sinninghe Damste J.S."/>
        </authorList>
    </citation>
    <scope>NUCLEOTIDE SEQUENCE [LARGE SCALE GENOMIC DNA]</scope>
    <source>
        <strain evidence="14">NIOZ-UU82</strain>
    </source>
</reference>
<evidence type="ECO:0000256" key="6">
    <source>
        <dbReference type="ARBA" id="ARBA00020092"/>
    </source>
</evidence>
<evidence type="ECO:0000256" key="11">
    <source>
        <dbReference type="ARBA" id="ARBA00031051"/>
    </source>
</evidence>
<comment type="subunit">
    <text evidence="4">Homotetramer.</text>
</comment>
<organism evidence="14 15">
    <name type="scientific">Candidatus Desulfaltia bathyphila</name>
    <dbReference type="NCBI Taxonomy" id="2841697"/>
    <lineage>
        <taxon>Bacteria</taxon>
        <taxon>Pseudomonadati</taxon>
        <taxon>Thermodesulfobacteriota</taxon>
        <taxon>Desulfobacteria</taxon>
        <taxon>Desulfobacterales</taxon>
        <taxon>Desulfobacterales incertae sedis</taxon>
        <taxon>Candidatus Desulfaltia</taxon>
    </lineage>
</organism>
<feature type="binding site" evidence="12">
    <location>
        <position position="61"/>
    </location>
    <ligand>
        <name>substrate</name>
    </ligand>
</feature>
<accession>A0A8J6N404</accession>
<comment type="catalytic activity">
    <reaction evidence="1">
        <text>3-deoxy-alpha-D-manno-2-octulosonate-8-phosphate + H2O = 3-deoxy-alpha-D-manno-oct-2-ulosonate + phosphate</text>
        <dbReference type="Rhea" id="RHEA:11500"/>
        <dbReference type="ChEBI" id="CHEBI:15377"/>
        <dbReference type="ChEBI" id="CHEBI:43474"/>
        <dbReference type="ChEBI" id="CHEBI:85985"/>
        <dbReference type="ChEBI" id="CHEBI:85986"/>
        <dbReference type="EC" id="3.1.3.45"/>
    </reaction>
</comment>
<gene>
    <name evidence="14" type="ORF">H8E80_01805</name>
</gene>
<dbReference type="AlphaFoldDB" id="A0A8J6N404"/>
<feature type="binding site" evidence="12">
    <location>
        <position position="17"/>
    </location>
    <ligand>
        <name>substrate</name>
    </ligand>
</feature>
<comment type="similarity">
    <text evidence="3">Belongs to the KdsC family.</text>
</comment>
<feature type="binding site" evidence="12">
    <location>
        <position position="46"/>
    </location>
    <ligand>
        <name>substrate</name>
    </ligand>
</feature>
<evidence type="ECO:0000313" key="14">
    <source>
        <dbReference type="EMBL" id="MBC8198769.1"/>
    </source>
</evidence>
<evidence type="ECO:0000256" key="8">
    <source>
        <dbReference type="ARBA" id="ARBA00022801"/>
    </source>
</evidence>
<dbReference type="InterPro" id="IPR010023">
    <property type="entry name" value="KdsC_fam"/>
</dbReference>
<dbReference type="FunFam" id="3.40.50.1000:FF:000029">
    <property type="entry name" value="3-deoxy-D-manno-octulosonate 8-phosphate phosphatase KdsC"/>
    <property type="match status" value="1"/>
</dbReference>
<feature type="binding site" evidence="13">
    <location>
        <position position="108"/>
    </location>
    <ligand>
        <name>Mg(2+)</name>
        <dbReference type="ChEBI" id="CHEBI:18420"/>
    </ligand>
</feature>
<dbReference type="Proteomes" id="UP000603545">
    <property type="component" value="Unassembled WGS sequence"/>
</dbReference>
<evidence type="ECO:0000313" key="15">
    <source>
        <dbReference type="Proteomes" id="UP000603545"/>
    </source>
</evidence>
<evidence type="ECO:0000256" key="13">
    <source>
        <dbReference type="PIRSR" id="PIRSR006118-2"/>
    </source>
</evidence>
<dbReference type="PIRSF" id="PIRSF006118">
    <property type="entry name" value="KDO8-P_Ptase"/>
    <property type="match status" value="1"/>
</dbReference>
<dbReference type="EC" id="3.1.3.45" evidence="5"/>
<proteinExistence type="inferred from homology"/>
<dbReference type="GO" id="GO:0046872">
    <property type="term" value="F:metal ion binding"/>
    <property type="evidence" value="ECO:0007669"/>
    <property type="project" value="UniProtKB-KW"/>
</dbReference>
<evidence type="ECO:0000256" key="10">
    <source>
        <dbReference type="ARBA" id="ARBA00022985"/>
    </source>
</evidence>
<dbReference type="InterPro" id="IPR050793">
    <property type="entry name" value="CMP-NeuNAc_synthase"/>
</dbReference>
<dbReference type="EMBL" id="JACNLL010000024">
    <property type="protein sequence ID" value="MBC8198769.1"/>
    <property type="molecule type" value="Genomic_DNA"/>
</dbReference>
<dbReference type="SUPFAM" id="SSF56784">
    <property type="entry name" value="HAD-like"/>
    <property type="match status" value="1"/>
</dbReference>
<name>A0A8J6N404_9BACT</name>
<evidence type="ECO:0000256" key="2">
    <source>
        <dbReference type="ARBA" id="ARBA00001946"/>
    </source>
</evidence>
<evidence type="ECO:0000256" key="4">
    <source>
        <dbReference type="ARBA" id="ARBA00011881"/>
    </source>
</evidence>
<comment type="caution">
    <text evidence="14">The sequence shown here is derived from an EMBL/GenBank/DDBJ whole genome shotgun (WGS) entry which is preliminary data.</text>
</comment>
<dbReference type="SFLD" id="SFLDS00003">
    <property type="entry name" value="Haloacid_Dehalogenase"/>
    <property type="match status" value="1"/>
</dbReference>
<evidence type="ECO:0000256" key="1">
    <source>
        <dbReference type="ARBA" id="ARBA00000898"/>
    </source>
</evidence>
<dbReference type="Gene3D" id="3.40.50.1000">
    <property type="entry name" value="HAD superfamily/HAD-like"/>
    <property type="match status" value="1"/>
</dbReference>
<dbReference type="NCBIfam" id="TIGR01662">
    <property type="entry name" value="HAD-SF-IIIA"/>
    <property type="match status" value="1"/>
</dbReference>
<feature type="binding site" evidence="13">
    <location>
        <position position="15"/>
    </location>
    <ligand>
        <name>Mg(2+)</name>
        <dbReference type="ChEBI" id="CHEBI:18420"/>
    </ligand>
</feature>
<dbReference type="SFLD" id="SFLDG01138">
    <property type="entry name" value="C1.6.2:_Deoxy-d-mannose-octulo"/>
    <property type="match status" value="1"/>
</dbReference>
<dbReference type="Pfam" id="PF08282">
    <property type="entry name" value="Hydrolase_3"/>
    <property type="match status" value="1"/>
</dbReference>
<evidence type="ECO:0000256" key="12">
    <source>
        <dbReference type="PIRSR" id="PIRSR006118-1"/>
    </source>
</evidence>
<sequence>MLADKLKHIKLLLLDVDGVLTDGSIIYNDNAEETKVFNVKDGLGIRLLIEAGIDVCVVTGRTSKALLHRCKNLGISYIFDGVGDKASVMDSIITRTGVLPEEIAFIGDDLPDLSLMKLVGLSIAVADAHEKLVEKADMVTSAKGGFGAVREVCETILKAQGLLENIIRRFE</sequence>